<dbReference type="PROSITE" id="PS00028">
    <property type="entry name" value="ZINC_FINGER_C2H2_1"/>
    <property type="match status" value="7"/>
</dbReference>
<evidence type="ECO:0000256" key="8">
    <source>
        <dbReference type="SAM" id="MobiDB-lite"/>
    </source>
</evidence>
<sequence length="731" mass="85072">MEEEVKFCKICLNTRGKLLHENQFNLQVLYEQLFDAAIYYPNIKNYYCHECFIYLWKFNVFRRKCLKAQNVLESLIQSGPITHSSITSIDRKVLDLESCLKLVPTLVISMKEDIHTLNNTEQNRKNKRNKINAKETSSNIDPVVINIESDDEDDSNNQNINSSAQTSREVKTKDTQVSILNVNRSQHNLESSFEELLPSHTVATYDLNEGCEGIFVDNIQIPVKEEPDEDRYETLNDSLDDFNLKPFTESDDEPLSSEKPLSNINDSEINISKIKMRKNEVGQKSKSANFKQKKTEKRKSNHKSLRNKRLNHINDESDNKDITAKLKVKYATQREKAYKFSEEKWKIVHLSEEEVLKEYRKRMDTLSYQNSVFRCDSCVKNFTCEDTLRRHMRVHDVAKGKHKCFLCKRRFKWEGKLRTHVKTHQIRYHCLRCPEVCNSSPSAIMHEKTHEGHKYQCKYCEATFVKITSFYTHVREKHRSSHVCAACGESFVSSAGLVQHMQYKHREKLTPQKPSDSEGTDTKTDTQTHIYCERCDISFESTVAFEEHKKNSTMHAEQNDTPETNSEEIPKLYKPGMCPKAGENDQFTCEKCSEVFSSHMTLRMHFGRVHGHRGPQQRYICEICGAALAPKSITLHMRNHLSEKQRAFPCGSCEKVFKSAQNRAIHVRRHTGQPKPYVCKLCDKRFTQRHNMQVHQKSCLKRSKKTQEKKTDGGSKTRTLTLLAEHSYLRN</sequence>
<evidence type="ECO:0000256" key="7">
    <source>
        <dbReference type="PROSITE-ProRule" id="PRU00042"/>
    </source>
</evidence>
<feature type="domain" description="C2H2-type" evidence="9">
    <location>
        <begin position="677"/>
        <end position="706"/>
    </location>
</feature>
<keyword evidence="4 7" id="KW-0863">Zinc-finger</keyword>
<dbReference type="PANTHER" id="PTHR24394">
    <property type="entry name" value="ZINC FINGER PROTEIN"/>
    <property type="match status" value="1"/>
</dbReference>
<feature type="domain" description="C2H2-type" evidence="9">
    <location>
        <begin position="482"/>
        <end position="510"/>
    </location>
</feature>
<comment type="subcellular location">
    <subcellularLocation>
        <location evidence="1">Nucleus</location>
    </subcellularLocation>
</comment>
<gene>
    <name evidence="10" type="ORF">PLXY2_LOCUS12339</name>
</gene>
<dbReference type="SUPFAM" id="SSF57667">
    <property type="entry name" value="beta-beta-alpha zinc fingers"/>
    <property type="match status" value="4"/>
</dbReference>
<comment type="caution">
    <text evidence="10">The sequence shown here is derived from an EMBL/GenBank/DDBJ whole genome shotgun (WGS) entry which is preliminary data.</text>
</comment>
<dbReference type="PROSITE" id="PS50157">
    <property type="entry name" value="ZINC_FINGER_C2H2_2"/>
    <property type="match status" value="8"/>
</dbReference>
<keyword evidence="11" id="KW-1185">Reference proteome</keyword>
<evidence type="ECO:0000313" key="10">
    <source>
        <dbReference type="EMBL" id="CAG9134066.1"/>
    </source>
</evidence>
<feature type="region of interest" description="Disordered" evidence="8">
    <location>
        <begin position="693"/>
        <end position="719"/>
    </location>
</feature>
<reference evidence="10" key="1">
    <citation type="submission" date="2020-11" db="EMBL/GenBank/DDBJ databases">
        <authorList>
            <person name="Whiteford S."/>
        </authorList>
    </citation>
    <scope>NUCLEOTIDE SEQUENCE</scope>
</reference>
<keyword evidence="2" id="KW-0479">Metal-binding</keyword>
<evidence type="ECO:0000256" key="6">
    <source>
        <dbReference type="ARBA" id="ARBA00023242"/>
    </source>
</evidence>
<dbReference type="SMART" id="SM00355">
    <property type="entry name" value="ZnF_C2H2"/>
    <property type="match status" value="10"/>
</dbReference>
<proteinExistence type="predicted"/>
<feature type="compositionally biased region" description="Basic residues" evidence="8">
    <location>
        <begin position="291"/>
        <end position="307"/>
    </location>
</feature>
<feature type="domain" description="C2H2-type" evidence="9">
    <location>
        <begin position="428"/>
        <end position="455"/>
    </location>
</feature>
<dbReference type="InterPro" id="IPR036236">
    <property type="entry name" value="Znf_C2H2_sf"/>
</dbReference>
<evidence type="ECO:0000256" key="2">
    <source>
        <dbReference type="ARBA" id="ARBA00022723"/>
    </source>
</evidence>
<dbReference type="GO" id="GO:0008270">
    <property type="term" value="F:zinc ion binding"/>
    <property type="evidence" value="ECO:0007669"/>
    <property type="project" value="UniProtKB-KW"/>
</dbReference>
<feature type="domain" description="C2H2-type" evidence="9">
    <location>
        <begin position="373"/>
        <end position="400"/>
    </location>
</feature>
<organism evidence="10 11">
    <name type="scientific">Plutella xylostella</name>
    <name type="common">Diamondback moth</name>
    <name type="synonym">Plutella maculipennis</name>
    <dbReference type="NCBI Taxonomy" id="51655"/>
    <lineage>
        <taxon>Eukaryota</taxon>
        <taxon>Metazoa</taxon>
        <taxon>Ecdysozoa</taxon>
        <taxon>Arthropoda</taxon>
        <taxon>Hexapoda</taxon>
        <taxon>Insecta</taxon>
        <taxon>Pterygota</taxon>
        <taxon>Neoptera</taxon>
        <taxon>Endopterygota</taxon>
        <taxon>Lepidoptera</taxon>
        <taxon>Glossata</taxon>
        <taxon>Ditrysia</taxon>
        <taxon>Yponomeutoidea</taxon>
        <taxon>Plutellidae</taxon>
        <taxon>Plutella</taxon>
    </lineage>
</organism>
<protein>
    <submittedName>
        <fullName evidence="10">(diamondback moth) hypothetical protein</fullName>
    </submittedName>
</protein>
<dbReference type="FunFam" id="3.30.160.60:FF:000100">
    <property type="entry name" value="Zinc finger 45-like"/>
    <property type="match status" value="1"/>
</dbReference>
<keyword evidence="3" id="KW-0677">Repeat</keyword>
<dbReference type="AlphaFoldDB" id="A0A8S4G115"/>
<keyword evidence="5" id="KW-0862">Zinc</keyword>
<feature type="region of interest" description="Disordered" evidence="8">
    <location>
        <begin position="238"/>
        <end position="264"/>
    </location>
</feature>
<feature type="domain" description="C2H2-type" evidence="9">
    <location>
        <begin position="587"/>
        <end position="615"/>
    </location>
</feature>
<dbReference type="InterPro" id="IPR013087">
    <property type="entry name" value="Znf_C2H2_type"/>
</dbReference>
<evidence type="ECO:0000256" key="1">
    <source>
        <dbReference type="ARBA" id="ARBA00004123"/>
    </source>
</evidence>
<evidence type="ECO:0000313" key="11">
    <source>
        <dbReference type="Proteomes" id="UP000653454"/>
    </source>
</evidence>
<accession>A0A8S4G115</accession>
<dbReference type="PANTHER" id="PTHR24394:SF29">
    <property type="entry name" value="MYONEURIN"/>
    <property type="match status" value="1"/>
</dbReference>
<evidence type="ECO:0000256" key="4">
    <source>
        <dbReference type="ARBA" id="ARBA00022771"/>
    </source>
</evidence>
<feature type="region of interest" description="Disordered" evidence="8">
    <location>
        <begin position="142"/>
        <end position="173"/>
    </location>
</feature>
<evidence type="ECO:0000259" key="9">
    <source>
        <dbReference type="PROSITE" id="PS50157"/>
    </source>
</evidence>
<feature type="domain" description="C2H2-type" evidence="9">
    <location>
        <begin position="402"/>
        <end position="424"/>
    </location>
</feature>
<name>A0A8S4G115_PLUXY</name>
<feature type="compositionally biased region" description="Polar residues" evidence="8">
    <location>
        <begin position="553"/>
        <end position="564"/>
    </location>
</feature>
<feature type="region of interest" description="Disordered" evidence="8">
    <location>
        <begin position="278"/>
        <end position="307"/>
    </location>
</feature>
<feature type="domain" description="C2H2-type" evidence="9">
    <location>
        <begin position="648"/>
        <end position="675"/>
    </location>
</feature>
<dbReference type="GO" id="GO:0005634">
    <property type="term" value="C:nucleus"/>
    <property type="evidence" value="ECO:0007669"/>
    <property type="project" value="UniProtKB-SubCell"/>
</dbReference>
<feature type="domain" description="C2H2-type" evidence="9">
    <location>
        <begin position="455"/>
        <end position="483"/>
    </location>
</feature>
<evidence type="ECO:0000256" key="5">
    <source>
        <dbReference type="ARBA" id="ARBA00022833"/>
    </source>
</evidence>
<dbReference type="Pfam" id="PF00096">
    <property type="entry name" value="zf-C2H2"/>
    <property type="match status" value="1"/>
</dbReference>
<dbReference type="Gene3D" id="3.30.160.60">
    <property type="entry name" value="Classic Zinc Finger"/>
    <property type="match status" value="4"/>
</dbReference>
<dbReference type="EMBL" id="CAJHNJ030000072">
    <property type="protein sequence ID" value="CAG9134066.1"/>
    <property type="molecule type" value="Genomic_DNA"/>
</dbReference>
<evidence type="ECO:0000256" key="3">
    <source>
        <dbReference type="ARBA" id="ARBA00022737"/>
    </source>
</evidence>
<feature type="compositionally biased region" description="Basic and acidic residues" evidence="8">
    <location>
        <begin position="705"/>
        <end position="715"/>
    </location>
</feature>
<dbReference type="GO" id="GO:0000981">
    <property type="term" value="F:DNA-binding transcription factor activity, RNA polymerase II-specific"/>
    <property type="evidence" value="ECO:0007669"/>
    <property type="project" value="TreeGrafter"/>
</dbReference>
<dbReference type="Proteomes" id="UP000653454">
    <property type="component" value="Unassembled WGS sequence"/>
</dbReference>
<keyword evidence="6" id="KW-0539">Nucleus</keyword>
<feature type="region of interest" description="Disordered" evidence="8">
    <location>
        <begin position="551"/>
        <end position="570"/>
    </location>
</feature>